<feature type="transmembrane region" description="Helical" evidence="12">
    <location>
        <begin position="378"/>
        <end position="400"/>
    </location>
</feature>
<dbReference type="EMBL" id="CASHTH010001832">
    <property type="protein sequence ID" value="CAI8020507.1"/>
    <property type="molecule type" value="Genomic_DNA"/>
</dbReference>
<feature type="transmembrane region" description="Helical" evidence="12">
    <location>
        <begin position="114"/>
        <end position="133"/>
    </location>
</feature>
<dbReference type="AlphaFoldDB" id="A0AA35S1T8"/>
<comment type="catalytic activity">
    <reaction evidence="11">
        <text>[Wnt protein]-L-serine + (9Z)-hexadecenoyl-CoA = [Wnt protein]-O-(9Z)-hexadecenoyl-L-serine + CoA</text>
        <dbReference type="Rhea" id="RHEA:45336"/>
        <dbReference type="Rhea" id="RHEA-COMP:11170"/>
        <dbReference type="Rhea" id="RHEA-COMP:11171"/>
        <dbReference type="ChEBI" id="CHEBI:29999"/>
        <dbReference type="ChEBI" id="CHEBI:57287"/>
        <dbReference type="ChEBI" id="CHEBI:61540"/>
        <dbReference type="ChEBI" id="CHEBI:85189"/>
        <dbReference type="EC" id="2.3.1.250"/>
    </reaction>
</comment>
<dbReference type="GO" id="GO:0016055">
    <property type="term" value="P:Wnt signaling pathway"/>
    <property type="evidence" value="ECO:0007669"/>
    <property type="project" value="UniProtKB-KW"/>
</dbReference>
<feature type="transmembrane region" description="Helical" evidence="12">
    <location>
        <begin position="67"/>
        <end position="83"/>
    </location>
</feature>
<dbReference type="GO" id="GO:1990698">
    <property type="term" value="F:palmitoleoyltransferase activity"/>
    <property type="evidence" value="ECO:0007669"/>
    <property type="project" value="UniProtKB-EC"/>
</dbReference>
<evidence type="ECO:0000256" key="3">
    <source>
        <dbReference type="ARBA" id="ARBA00022687"/>
    </source>
</evidence>
<evidence type="ECO:0000256" key="1">
    <source>
        <dbReference type="ARBA" id="ARBA00004141"/>
    </source>
</evidence>
<sequence length="446" mass="50282">MQWSWMLHKCFQPTVQQAFAVGLSVVAPSLLLRLLVLYSGLQKRIISLVATVLGLLVLWWYYERSVAYFIVLCGILYPLFALVPRGRGALIAIVCVLFIFSCELFIASKEEWHKVRGSFLVVVMKIISLAFDLEGYPDIKGEQKPAIVSSIPDLFSYMSYCLFPGTTVFGPFLTYTDHSKFLHATPLSTRWALKIVSSMVVAAVCLGLSVCVLPFLLNEPQYNKWLAAYMAAASFRYSHYFISFLSQSSTIASGIGYDSNIDSWSFSVVHPVAVEIPRSMSMVATNWNLPMHKFLKNYVYKPSRRYLGQFGAVLLTFSTSALLHGMNFQLSAVLLSLGTYAFIESVLRMKLSKRLNACVLDRPCSQSGCGHRHKSVEWWVVLMNSGFVLLNLFHLAYLGVMFDVTNEEPGLQEQGFSYTHTLKKWAHLNFLSHWVALGTFILSLIL</sequence>
<gene>
    <name evidence="13" type="ORF">GBAR_LOCUS12270</name>
</gene>
<accession>A0AA35S1T8</accession>
<feature type="transmembrane region" description="Helical" evidence="12">
    <location>
        <begin position="90"/>
        <end position="108"/>
    </location>
</feature>
<evidence type="ECO:0000256" key="5">
    <source>
        <dbReference type="ARBA" id="ARBA00022989"/>
    </source>
</evidence>
<organism evidence="13 14">
    <name type="scientific">Geodia barretti</name>
    <name type="common">Barrett's horny sponge</name>
    <dbReference type="NCBI Taxonomy" id="519541"/>
    <lineage>
        <taxon>Eukaryota</taxon>
        <taxon>Metazoa</taxon>
        <taxon>Porifera</taxon>
        <taxon>Demospongiae</taxon>
        <taxon>Heteroscleromorpha</taxon>
        <taxon>Tetractinellida</taxon>
        <taxon>Astrophorina</taxon>
        <taxon>Geodiidae</taxon>
        <taxon>Geodia</taxon>
    </lineage>
</organism>
<evidence type="ECO:0000313" key="14">
    <source>
        <dbReference type="Proteomes" id="UP001174909"/>
    </source>
</evidence>
<dbReference type="PANTHER" id="PTHR13906">
    <property type="entry name" value="PORCUPINE"/>
    <property type="match status" value="1"/>
</dbReference>
<dbReference type="GO" id="GO:0017147">
    <property type="term" value="F:Wnt-protein binding"/>
    <property type="evidence" value="ECO:0007669"/>
    <property type="project" value="TreeGrafter"/>
</dbReference>
<evidence type="ECO:0000256" key="9">
    <source>
        <dbReference type="ARBA" id="ARBA00038867"/>
    </source>
</evidence>
<evidence type="ECO:0000256" key="7">
    <source>
        <dbReference type="ARBA" id="ARBA00023315"/>
    </source>
</evidence>
<keyword evidence="14" id="KW-1185">Reference proteome</keyword>
<keyword evidence="4 12" id="KW-0812">Transmembrane</keyword>
<comment type="similarity">
    <text evidence="8">Belongs to the membrane-bound acyltransferase family. Porcupine subfamily.</text>
</comment>
<comment type="subcellular location">
    <subcellularLocation>
        <location evidence="1">Membrane</location>
        <topology evidence="1">Multi-pass membrane protein</topology>
    </subcellularLocation>
</comment>
<feature type="transmembrane region" description="Helical" evidence="12">
    <location>
        <begin position="154"/>
        <end position="175"/>
    </location>
</feature>
<evidence type="ECO:0000313" key="13">
    <source>
        <dbReference type="EMBL" id="CAI8020507.1"/>
    </source>
</evidence>
<dbReference type="GO" id="GO:0061355">
    <property type="term" value="P:Wnt protein secretion"/>
    <property type="evidence" value="ECO:0007669"/>
    <property type="project" value="TreeGrafter"/>
</dbReference>
<keyword evidence="5 12" id="KW-1133">Transmembrane helix</keyword>
<dbReference type="Pfam" id="PF03062">
    <property type="entry name" value="MBOAT"/>
    <property type="match status" value="1"/>
</dbReference>
<dbReference type="GO" id="GO:0005783">
    <property type="term" value="C:endoplasmic reticulum"/>
    <property type="evidence" value="ECO:0007669"/>
    <property type="project" value="TreeGrafter"/>
</dbReference>
<dbReference type="PANTHER" id="PTHR13906:SF12">
    <property type="entry name" value="PROTEIN-SERINE O-PALMITOLEOYLTRANSFERASE PORCUPINE"/>
    <property type="match status" value="1"/>
</dbReference>
<feature type="transmembrane region" description="Helical" evidence="12">
    <location>
        <begin position="20"/>
        <end position="38"/>
    </location>
</feature>
<evidence type="ECO:0000256" key="6">
    <source>
        <dbReference type="ARBA" id="ARBA00023136"/>
    </source>
</evidence>
<reference evidence="13" key="1">
    <citation type="submission" date="2023-03" db="EMBL/GenBank/DDBJ databases">
        <authorList>
            <person name="Steffen K."/>
            <person name="Cardenas P."/>
        </authorList>
    </citation>
    <scope>NUCLEOTIDE SEQUENCE</scope>
</reference>
<protein>
    <recommendedName>
        <fullName evidence="10">Protein-serine O-palmitoleoyltransferase porcupine</fullName>
        <ecNumber evidence="9">2.3.1.250</ecNumber>
    </recommendedName>
</protein>
<evidence type="ECO:0000256" key="8">
    <source>
        <dbReference type="ARBA" id="ARBA00038269"/>
    </source>
</evidence>
<dbReference type="EC" id="2.3.1.250" evidence="9"/>
<keyword evidence="7" id="KW-0012">Acyltransferase</keyword>
<evidence type="ECO:0000256" key="12">
    <source>
        <dbReference type="SAM" id="Phobius"/>
    </source>
</evidence>
<dbReference type="GO" id="GO:0016020">
    <property type="term" value="C:membrane"/>
    <property type="evidence" value="ECO:0007669"/>
    <property type="project" value="UniProtKB-SubCell"/>
</dbReference>
<evidence type="ECO:0000256" key="11">
    <source>
        <dbReference type="ARBA" id="ARBA00047978"/>
    </source>
</evidence>
<dbReference type="InterPro" id="IPR049941">
    <property type="entry name" value="LPLAT_7/PORCN-like"/>
</dbReference>
<dbReference type="InterPro" id="IPR004299">
    <property type="entry name" value="MBOAT_fam"/>
</dbReference>
<keyword evidence="2" id="KW-0808">Transferase</keyword>
<name>A0AA35S1T8_GEOBA</name>
<keyword evidence="6 12" id="KW-0472">Membrane</keyword>
<evidence type="ECO:0000256" key="10">
    <source>
        <dbReference type="ARBA" id="ARBA00040371"/>
    </source>
</evidence>
<proteinExistence type="inferred from homology"/>
<keyword evidence="3" id="KW-0879">Wnt signaling pathway</keyword>
<dbReference type="Proteomes" id="UP001174909">
    <property type="component" value="Unassembled WGS sequence"/>
</dbReference>
<evidence type="ECO:0000256" key="2">
    <source>
        <dbReference type="ARBA" id="ARBA00022679"/>
    </source>
</evidence>
<feature type="transmembrane region" description="Helical" evidence="12">
    <location>
        <begin position="45"/>
        <end position="61"/>
    </location>
</feature>
<feature type="transmembrane region" description="Helical" evidence="12">
    <location>
        <begin position="330"/>
        <end position="347"/>
    </location>
</feature>
<feature type="transmembrane region" description="Helical" evidence="12">
    <location>
        <begin position="425"/>
        <end position="445"/>
    </location>
</feature>
<dbReference type="GO" id="GO:0030258">
    <property type="term" value="P:lipid modification"/>
    <property type="evidence" value="ECO:0007669"/>
    <property type="project" value="TreeGrafter"/>
</dbReference>
<feature type="transmembrane region" description="Helical" evidence="12">
    <location>
        <begin position="306"/>
        <end position="324"/>
    </location>
</feature>
<comment type="caution">
    <text evidence="13">The sequence shown here is derived from an EMBL/GenBank/DDBJ whole genome shotgun (WGS) entry which is preliminary data.</text>
</comment>
<feature type="transmembrane region" description="Helical" evidence="12">
    <location>
        <begin position="195"/>
        <end position="217"/>
    </location>
</feature>
<evidence type="ECO:0000256" key="4">
    <source>
        <dbReference type="ARBA" id="ARBA00022692"/>
    </source>
</evidence>